<feature type="compositionally biased region" description="Basic and acidic residues" evidence="1">
    <location>
        <begin position="25"/>
        <end position="43"/>
    </location>
</feature>
<reference evidence="3" key="1">
    <citation type="submission" date="2022-08" db="EMBL/GenBank/DDBJ databases">
        <authorList>
            <consortium name="DOE Joint Genome Institute"/>
            <person name="Min B."/>
            <person name="Riley R."/>
            <person name="Sierra-Patev S."/>
            <person name="Naranjo-Ortiz M."/>
            <person name="Looney B."/>
            <person name="Konkel Z."/>
            <person name="Slot J.C."/>
            <person name="Sakamoto Y."/>
            <person name="Steenwyk J.L."/>
            <person name="Rokas A."/>
            <person name="Carro J."/>
            <person name="Camarero S."/>
            <person name="Ferreira P."/>
            <person name="Molpeceres G."/>
            <person name="Ruiz-Duenas F.J."/>
            <person name="Serrano A."/>
            <person name="Henrissat B."/>
            <person name="Drula E."/>
            <person name="Hughes K.W."/>
            <person name="Mata J.L."/>
            <person name="Ishikawa N.K."/>
            <person name="Vargas-Isla R."/>
            <person name="Ushijima S."/>
            <person name="Smith C.A."/>
            <person name="Ahrendt S."/>
            <person name="Andreopoulos W."/>
            <person name="He G."/>
            <person name="Labutti K."/>
            <person name="Lipzen A."/>
            <person name="Ng V."/>
            <person name="Sandor L."/>
            <person name="Barry K."/>
            <person name="Martinez A.T."/>
            <person name="Xiao Y."/>
            <person name="Gibbons J.G."/>
            <person name="Terashima K."/>
            <person name="Hibbett D.S."/>
            <person name="Grigoriev I.V."/>
        </authorList>
    </citation>
    <scope>NUCLEOTIDE SEQUENCE</scope>
    <source>
        <strain evidence="3">TFB7829</strain>
    </source>
</reference>
<dbReference type="Pfam" id="PF03467">
    <property type="entry name" value="Smg4_UPF3"/>
    <property type="match status" value="1"/>
</dbReference>
<dbReference type="Proteomes" id="UP001163850">
    <property type="component" value="Unassembled WGS sequence"/>
</dbReference>
<evidence type="ECO:0000256" key="1">
    <source>
        <dbReference type="SAM" id="MobiDB-lite"/>
    </source>
</evidence>
<organism evidence="3 4">
    <name type="scientific">Lentinula detonsa</name>
    <dbReference type="NCBI Taxonomy" id="2804962"/>
    <lineage>
        <taxon>Eukaryota</taxon>
        <taxon>Fungi</taxon>
        <taxon>Dikarya</taxon>
        <taxon>Basidiomycota</taxon>
        <taxon>Agaricomycotina</taxon>
        <taxon>Agaricomycetes</taxon>
        <taxon>Agaricomycetidae</taxon>
        <taxon>Agaricales</taxon>
        <taxon>Marasmiineae</taxon>
        <taxon>Omphalotaceae</taxon>
        <taxon>Lentinula</taxon>
    </lineage>
</organism>
<accession>A0AA38PNX1</accession>
<feature type="compositionally biased region" description="Low complexity" evidence="1">
    <location>
        <begin position="1"/>
        <end position="18"/>
    </location>
</feature>
<protein>
    <recommendedName>
        <fullName evidence="2">UPF3 domain-containing protein</fullName>
    </recommendedName>
</protein>
<proteinExistence type="predicted"/>
<dbReference type="EMBL" id="MU802648">
    <property type="protein sequence ID" value="KAJ3978861.1"/>
    <property type="molecule type" value="Genomic_DNA"/>
</dbReference>
<dbReference type="InterPro" id="IPR005120">
    <property type="entry name" value="UPF3_dom"/>
</dbReference>
<sequence length="88" mass="10074">MASTTAARPTPSALPSPAKSKKEKVRIEKGKDKERKEKAPQHTERLKTVVRKLPPNLPEEIFWQSVQLWVADDTVSWKTYFPGKLRFG</sequence>
<feature type="region of interest" description="Disordered" evidence="1">
    <location>
        <begin position="1"/>
        <end position="43"/>
    </location>
</feature>
<evidence type="ECO:0000313" key="4">
    <source>
        <dbReference type="Proteomes" id="UP001163850"/>
    </source>
</evidence>
<feature type="domain" description="UPF3" evidence="2">
    <location>
        <begin position="44"/>
        <end position="85"/>
    </location>
</feature>
<comment type="caution">
    <text evidence="3">The sequence shown here is derived from an EMBL/GenBank/DDBJ whole genome shotgun (WGS) entry which is preliminary data.</text>
</comment>
<dbReference type="AlphaFoldDB" id="A0AA38PNX1"/>
<name>A0AA38PNX1_9AGAR</name>
<dbReference type="InterPro" id="IPR012677">
    <property type="entry name" value="Nucleotide-bd_a/b_plait_sf"/>
</dbReference>
<evidence type="ECO:0000259" key="2">
    <source>
        <dbReference type="Pfam" id="PF03467"/>
    </source>
</evidence>
<dbReference type="Gene3D" id="3.30.70.330">
    <property type="match status" value="1"/>
</dbReference>
<evidence type="ECO:0000313" key="3">
    <source>
        <dbReference type="EMBL" id="KAJ3978861.1"/>
    </source>
</evidence>
<gene>
    <name evidence="3" type="ORF">F5890DRAFT_1165487</name>
</gene>